<sequence>MGLFSWSKEAKIRKENIKRRSLINKRYEFEAKGRVIFVCRAVGTDGHVDDGVWNDLDDVVVCFLSGGEYYRALIKGADLHLCSAGVPRYGQVYKFHSNYFLSFRETYTLIKLSDVAPC</sequence>
<dbReference type="AlphaFoldDB" id="A0A478FS41"/>
<proteinExistence type="predicted"/>
<organism evidence="1 2">
    <name type="scientific">Candidatus Mycoplasma haematohominis</name>
    <dbReference type="NCBI Taxonomy" id="1494318"/>
    <lineage>
        <taxon>Bacteria</taxon>
        <taxon>Bacillati</taxon>
        <taxon>Mycoplasmatota</taxon>
        <taxon>Mollicutes</taxon>
        <taxon>Mycoplasmataceae</taxon>
        <taxon>Mycoplasma</taxon>
    </lineage>
</organism>
<name>A0A478FS41_9MOLU</name>
<dbReference type="EMBL" id="BIMN01000008">
    <property type="protein sequence ID" value="GCE64027.1"/>
    <property type="molecule type" value="Genomic_DNA"/>
</dbReference>
<dbReference type="RefSeq" id="WP_216083021.1">
    <property type="nucleotide sequence ID" value="NZ_CACTIB010000012.1"/>
</dbReference>
<evidence type="ECO:0000313" key="1">
    <source>
        <dbReference type="EMBL" id="GCE64027.1"/>
    </source>
</evidence>
<accession>A0A478FS41</accession>
<evidence type="ECO:0000313" key="2">
    <source>
        <dbReference type="Proteomes" id="UP000324831"/>
    </source>
</evidence>
<protein>
    <submittedName>
        <fullName evidence="1">Uncharacterized protein</fullName>
    </submittedName>
</protein>
<dbReference type="Proteomes" id="UP000324831">
    <property type="component" value="Unassembled WGS sequence"/>
</dbReference>
<gene>
    <name evidence="1" type="ORF">MHSWG343_10350</name>
</gene>
<comment type="caution">
    <text evidence="1">The sequence shown here is derived from an EMBL/GenBank/DDBJ whole genome shotgun (WGS) entry which is preliminary data.</text>
</comment>
<reference evidence="1 2" key="1">
    <citation type="submission" date="2019-01" db="EMBL/GenBank/DDBJ databases">
        <title>Draft genome sequences of Candidatus Mycoplasma haemohominis SWG34-3 identified from a patient with pyrexia, anemia and liver dysfunction.</title>
        <authorList>
            <person name="Sekizuka T."/>
            <person name="Hattori N."/>
            <person name="Katano H."/>
            <person name="Takuma T."/>
            <person name="Ito T."/>
            <person name="Arai N."/>
            <person name="Yanai R."/>
            <person name="Ishii S."/>
            <person name="Miura Y."/>
            <person name="Tokunaga T."/>
            <person name="Watanabe H."/>
            <person name="Nomura N."/>
            <person name="Eguchi J."/>
            <person name="Arai T."/>
            <person name="Hasegawa H."/>
            <person name="Nakamaki T."/>
            <person name="Wakita T."/>
            <person name="Niki Y."/>
            <person name="Kuroda M."/>
        </authorList>
    </citation>
    <scope>NUCLEOTIDE SEQUENCE [LARGE SCALE GENOMIC DNA]</scope>
    <source>
        <strain evidence="1">SWG34-3</strain>
    </source>
</reference>